<protein>
    <submittedName>
        <fullName evidence="1">Uncharacterized protein</fullName>
    </submittedName>
</protein>
<organism evidence="1 2">
    <name type="scientific">Kribbella aluminosa</name>
    <dbReference type="NCBI Taxonomy" id="416017"/>
    <lineage>
        <taxon>Bacteria</taxon>
        <taxon>Bacillati</taxon>
        <taxon>Actinomycetota</taxon>
        <taxon>Actinomycetes</taxon>
        <taxon>Propionibacteriales</taxon>
        <taxon>Kribbellaceae</taxon>
        <taxon>Kribbella</taxon>
    </lineage>
</organism>
<reference evidence="1 2" key="1">
    <citation type="submission" date="2021-03" db="EMBL/GenBank/DDBJ databases">
        <title>Sequencing the genomes of 1000 actinobacteria strains.</title>
        <authorList>
            <person name="Klenk H.-P."/>
        </authorList>
    </citation>
    <scope>NUCLEOTIDE SEQUENCE [LARGE SCALE GENOMIC DNA]</scope>
    <source>
        <strain evidence="1 2">DSM 18824</strain>
    </source>
</reference>
<dbReference type="InterPro" id="IPR045596">
    <property type="entry name" value="DUF6459"/>
</dbReference>
<accession>A0ABS4UV68</accession>
<evidence type="ECO:0000313" key="1">
    <source>
        <dbReference type="EMBL" id="MBP2355434.1"/>
    </source>
</evidence>
<sequence length="76" mass="8577">MFLELNRRVRLLGLNTTAGLRSAKEKSTVRSVRVFVPEPGIAEVAAHVRHGERSRAVALRLEVRRNRWVCTALELG</sequence>
<proteinExistence type="predicted"/>
<dbReference type="Proteomes" id="UP000755585">
    <property type="component" value="Unassembled WGS sequence"/>
</dbReference>
<evidence type="ECO:0000313" key="2">
    <source>
        <dbReference type="Proteomes" id="UP000755585"/>
    </source>
</evidence>
<dbReference type="Pfam" id="PF20060">
    <property type="entry name" value="DUF6459"/>
    <property type="match status" value="1"/>
</dbReference>
<keyword evidence="2" id="KW-1185">Reference proteome</keyword>
<name>A0ABS4UV68_9ACTN</name>
<gene>
    <name evidence="1" type="ORF">JOF29_006544</name>
</gene>
<dbReference type="EMBL" id="JAGINT010000002">
    <property type="protein sequence ID" value="MBP2355434.1"/>
    <property type="molecule type" value="Genomic_DNA"/>
</dbReference>
<comment type="caution">
    <text evidence="1">The sequence shown here is derived from an EMBL/GenBank/DDBJ whole genome shotgun (WGS) entry which is preliminary data.</text>
</comment>